<dbReference type="EMBL" id="CM051398">
    <property type="protein sequence ID" value="KAJ4717716.1"/>
    <property type="molecule type" value="Genomic_DNA"/>
</dbReference>
<proteinExistence type="predicted"/>
<comment type="caution">
    <text evidence="1">The sequence shown here is derived from an EMBL/GenBank/DDBJ whole genome shotgun (WGS) entry which is preliminary data.</text>
</comment>
<gene>
    <name evidence="1" type="ORF">OWV82_009508</name>
</gene>
<reference evidence="1 2" key="1">
    <citation type="journal article" date="2023" name="Science">
        <title>Complex scaffold remodeling in plant triterpene biosynthesis.</title>
        <authorList>
            <person name="De La Pena R."/>
            <person name="Hodgson H."/>
            <person name="Liu J.C."/>
            <person name="Stephenson M.J."/>
            <person name="Martin A.C."/>
            <person name="Owen C."/>
            <person name="Harkess A."/>
            <person name="Leebens-Mack J."/>
            <person name="Jimenez L.E."/>
            <person name="Osbourn A."/>
            <person name="Sattely E.S."/>
        </authorList>
    </citation>
    <scope>NUCLEOTIDE SEQUENCE [LARGE SCALE GENOMIC DNA]</scope>
    <source>
        <strain evidence="2">cv. JPN11</strain>
        <tissue evidence="1">Leaf</tissue>
    </source>
</reference>
<keyword evidence="2" id="KW-1185">Reference proteome</keyword>
<sequence>MNKFCAAAASLLLIFLANISCSINAVNVLDYAAKGDGKTIDNEALNFIGCNGVSVSNITSEDSPQVHMSVYQSNNTDIGFVNIKAPEDSPNTDGIHIQNSQDVRVHNSDIGTGDDCVSVGDQTRNINVTDVHCGPGHGVSVGSLGKDETTTVQVSHITVTNVNFTGTTNGARIKTWAGRGVQLEDVIFAEAKGTSASEVAIKLDCSEFVPCTNIVLDTITLTSAISEKQLISNRNHAQGHLKNTVLPNSSAYLVTSILHSSVAADAIAHIHQHKHFEL</sequence>
<evidence type="ECO:0000313" key="2">
    <source>
        <dbReference type="Proteomes" id="UP001164539"/>
    </source>
</evidence>
<evidence type="ECO:0000313" key="1">
    <source>
        <dbReference type="EMBL" id="KAJ4717716.1"/>
    </source>
</evidence>
<organism evidence="1 2">
    <name type="scientific">Melia azedarach</name>
    <name type="common">Chinaberry tree</name>
    <dbReference type="NCBI Taxonomy" id="155640"/>
    <lineage>
        <taxon>Eukaryota</taxon>
        <taxon>Viridiplantae</taxon>
        <taxon>Streptophyta</taxon>
        <taxon>Embryophyta</taxon>
        <taxon>Tracheophyta</taxon>
        <taxon>Spermatophyta</taxon>
        <taxon>Magnoliopsida</taxon>
        <taxon>eudicotyledons</taxon>
        <taxon>Gunneridae</taxon>
        <taxon>Pentapetalae</taxon>
        <taxon>rosids</taxon>
        <taxon>malvids</taxon>
        <taxon>Sapindales</taxon>
        <taxon>Meliaceae</taxon>
        <taxon>Melia</taxon>
    </lineage>
</organism>
<dbReference type="Proteomes" id="UP001164539">
    <property type="component" value="Chromosome 5"/>
</dbReference>
<name>A0ACC1Y1Z3_MELAZ</name>
<accession>A0ACC1Y1Z3</accession>
<protein>
    <submittedName>
        <fullName evidence="1">Pectin lyase-like superfamily protein</fullName>
    </submittedName>
</protein>